<feature type="chain" id="PRO_5032787096" evidence="1">
    <location>
        <begin position="20"/>
        <end position="404"/>
    </location>
</feature>
<protein>
    <submittedName>
        <fullName evidence="2">Uncharacterized protein</fullName>
    </submittedName>
</protein>
<evidence type="ECO:0000313" key="3">
    <source>
        <dbReference type="Proteomes" id="UP000435649"/>
    </source>
</evidence>
<dbReference type="InterPro" id="IPR011044">
    <property type="entry name" value="Quino_amine_DH_bsu"/>
</dbReference>
<keyword evidence="3" id="KW-1185">Reference proteome</keyword>
<proteinExistence type="predicted"/>
<evidence type="ECO:0000313" key="2">
    <source>
        <dbReference type="EMBL" id="MST97500.1"/>
    </source>
</evidence>
<gene>
    <name evidence="2" type="ORF">FYJ85_10665</name>
</gene>
<evidence type="ECO:0000256" key="1">
    <source>
        <dbReference type="SAM" id="SignalP"/>
    </source>
</evidence>
<dbReference type="EMBL" id="VUNS01000010">
    <property type="protein sequence ID" value="MST97500.1"/>
    <property type="molecule type" value="Genomic_DNA"/>
</dbReference>
<name>A0A844G1E1_9BACT</name>
<accession>A0A844G1E1</accession>
<dbReference type="AlphaFoldDB" id="A0A844G1E1"/>
<dbReference type="Proteomes" id="UP000435649">
    <property type="component" value="Unassembled WGS sequence"/>
</dbReference>
<organism evidence="2 3">
    <name type="scientific">Victivallis lenta</name>
    <dbReference type="NCBI Taxonomy" id="2606640"/>
    <lineage>
        <taxon>Bacteria</taxon>
        <taxon>Pseudomonadati</taxon>
        <taxon>Lentisphaerota</taxon>
        <taxon>Lentisphaeria</taxon>
        <taxon>Victivallales</taxon>
        <taxon>Victivallaceae</taxon>
        <taxon>Victivallis</taxon>
    </lineage>
</organism>
<reference evidence="2 3" key="1">
    <citation type="submission" date="2019-08" db="EMBL/GenBank/DDBJ databases">
        <title>In-depth cultivation of the pig gut microbiome towards novel bacterial diversity and tailored functional studies.</title>
        <authorList>
            <person name="Wylensek D."/>
            <person name="Hitch T.C.A."/>
            <person name="Clavel T."/>
        </authorList>
    </citation>
    <scope>NUCLEOTIDE SEQUENCE [LARGE SCALE GENOMIC DNA]</scope>
    <source>
        <strain evidence="2 3">BBE-744-WT-12</strain>
    </source>
</reference>
<sequence>MRAFPTFSLLASAVLLFGAADVPPIPFEEETERPAVAETGRLLELKDPAADNRGNTPPGALASLVARPGVVYDWAPSPDRSRITGGADLIDAFLSTDETLLVVLEKVGGKEGPNATRVICCNLRNGKIVRGFTIPERKLAGAAPVPGSTLFVAPQAAQEAFEQPDRLVSVDLRSGRLREESQPFERPVRSFAVTAGSTYVTLEGGDSVLAIPHEAFTETPKQMKTLVPEPRVAASPDGSLLIVYGKGRCEIYSTGTEPPELLSSRELPPDFNPEWALLPGNSADLLILAENSGQALLFSGEISRPLTDKFAGTGCVRTADRLLFLAQDPKEAIGVYHLPTEVVPSITVSPGELRPFSRGRNFRLFVLTTSGEPELLLIDSHANIAWLTVKPRRWQKELLFAAPK</sequence>
<keyword evidence="1" id="KW-0732">Signal</keyword>
<dbReference type="RefSeq" id="WP_154418421.1">
    <property type="nucleotide sequence ID" value="NZ_VUNS01000010.1"/>
</dbReference>
<comment type="caution">
    <text evidence="2">The sequence shown here is derived from an EMBL/GenBank/DDBJ whole genome shotgun (WGS) entry which is preliminary data.</text>
</comment>
<feature type="signal peptide" evidence="1">
    <location>
        <begin position="1"/>
        <end position="19"/>
    </location>
</feature>
<dbReference type="SUPFAM" id="SSF50969">
    <property type="entry name" value="YVTN repeat-like/Quinoprotein amine dehydrogenase"/>
    <property type="match status" value="1"/>
</dbReference>